<gene>
    <name evidence="1" type="ORF">T440DRAFT_368597</name>
</gene>
<dbReference type="EMBL" id="MU006364">
    <property type="protein sequence ID" value="KAF2844755.1"/>
    <property type="molecule type" value="Genomic_DNA"/>
</dbReference>
<keyword evidence="2" id="KW-1185">Reference proteome</keyword>
<organism evidence="1 2">
    <name type="scientific">Plenodomus tracheiphilus IPT5</name>
    <dbReference type="NCBI Taxonomy" id="1408161"/>
    <lineage>
        <taxon>Eukaryota</taxon>
        <taxon>Fungi</taxon>
        <taxon>Dikarya</taxon>
        <taxon>Ascomycota</taxon>
        <taxon>Pezizomycotina</taxon>
        <taxon>Dothideomycetes</taxon>
        <taxon>Pleosporomycetidae</taxon>
        <taxon>Pleosporales</taxon>
        <taxon>Pleosporineae</taxon>
        <taxon>Leptosphaeriaceae</taxon>
        <taxon>Plenodomus</taxon>
    </lineage>
</organism>
<dbReference type="Proteomes" id="UP000799423">
    <property type="component" value="Unassembled WGS sequence"/>
</dbReference>
<accession>A0A6A7ARL4</accession>
<evidence type="ECO:0000313" key="2">
    <source>
        <dbReference type="Proteomes" id="UP000799423"/>
    </source>
</evidence>
<feature type="non-terminal residue" evidence="1">
    <location>
        <position position="78"/>
    </location>
</feature>
<protein>
    <submittedName>
        <fullName evidence="1">Uncharacterized protein</fullName>
    </submittedName>
</protein>
<name>A0A6A7ARL4_9PLEO</name>
<proteinExistence type="predicted"/>
<feature type="non-terminal residue" evidence="1">
    <location>
        <position position="1"/>
    </location>
</feature>
<dbReference type="AlphaFoldDB" id="A0A6A7ARL4"/>
<evidence type="ECO:0000313" key="1">
    <source>
        <dbReference type="EMBL" id="KAF2844755.1"/>
    </source>
</evidence>
<dbReference type="OrthoDB" id="3796643at2759"/>
<sequence length="78" mass="8521">HLDDGFMPSADNGFKFMYNSPSGNTAAELDQLVKPPARPKRDPRDVASLKHHRIKPSFTQLGTMPAPGLAAKPVAYMD</sequence>
<reference evidence="1" key="1">
    <citation type="submission" date="2020-01" db="EMBL/GenBank/DDBJ databases">
        <authorList>
            <consortium name="DOE Joint Genome Institute"/>
            <person name="Haridas S."/>
            <person name="Albert R."/>
            <person name="Binder M."/>
            <person name="Bloem J."/>
            <person name="Labutti K."/>
            <person name="Salamov A."/>
            <person name="Andreopoulos B."/>
            <person name="Baker S.E."/>
            <person name="Barry K."/>
            <person name="Bills G."/>
            <person name="Bluhm B.H."/>
            <person name="Cannon C."/>
            <person name="Castanera R."/>
            <person name="Culley D.E."/>
            <person name="Daum C."/>
            <person name="Ezra D."/>
            <person name="Gonzalez J.B."/>
            <person name="Henrissat B."/>
            <person name="Kuo A."/>
            <person name="Liang C."/>
            <person name="Lipzen A."/>
            <person name="Lutzoni F."/>
            <person name="Magnuson J."/>
            <person name="Mondo S."/>
            <person name="Nolan M."/>
            <person name="Ohm R."/>
            <person name="Pangilinan J."/>
            <person name="Park H.-J."/>
            <person name="Ramirez L."/>
            <person name="Alfaro M."/>
            <person name="Sun H."/>
            <person name="Tritt A."/>
            <person name="Yoshinaga Y."/>
            <person name="Zwiers L.-H."/>
            <person name="Turgeon B.G."/>
            <person name="Goodwin S.B."/>
            <person name="Spatafora J.W."/>
            <person name="Crous P.W."/>
            <person name="Grigoriev I.V."/>
        </authorList>
    </citation>
    <scope>NUCLEOTIDE SEQUENCE</scope>
    <source>
        <strain evidence="1">IPT5</strain>
    </source>
</reference>